<feature type="transmembrane region" description="Helical" evidence="1">
    <location>
        <begin position="185"/>
        <end position="208"/>
    </location>
</feature>
<gene>
    <name evidence="3" type="ORF">ACD_80C00048G0006</name>
</gene>
<comment type="caution">
    <text evidence="3">The sequence shown here is derived from an EMBL/GenBank/DDBJ whole genome shotgun (WGS) entry which is preliminary data.</text>
</comment>
<feature type="chain" id="PRO_5022789976" evidence="2">
    <location>
        <begin position="20"/>
        <end position="224"/>
    </location>
</feature>
<name>K1XJQ7_9BACT</name>
<reference evidence="3" key="1">
    <citation type="journal article" date="2012" name="Science">
        <title>Fermentation, hydrogen, and sulfur metabolism in multiple uncultivated bacterial phyla.</title>
        <authorList>
            <person name="Wrighton K.C."/>
            <person name="Thomas B.C."/>
            <person name="Sharon I."/>
            <person name="Miller C.S."/>
            <person name="Castelle C.J."/>
            <person name="VerBerkmoes N.C."/>
            <person name="Wilkins M.J."/>
            <person name="Hettich R.L."/>
            <person name="Lipton M.S."/>
            <person name="Williams K.H."/>
            <person name="Long P.E."/>
            <person name="Banfield J.F."/>
        </authorList>
    </citation>
    <scope>NUCLEOTIDE SEQUENCE [LARGE SCALE GENOMIC DNA]</scope>
</reference>
<keyword evidence="1" id="KW-1133">Transmembrane helix</keyword>
<evidence type="ECO:0000256" key="1">
    <source>
        <dbReference type="SAM" id="Phobius"/>
    </source>
</evidence>
<proteinExistence type="predicted"/>
<keyword evidence="1" id="KW-0472">Membrane</keyword>
<keyword evidence="2" id="KW-0732">Signal</keyword>
<dbReference type="AlphaFoldDB" id="K1XJQ7"/>
<organism evidence="3">
    <name type="scientific">uncultured bacterium</name>
    <name type="common">gcode 4</name>
    <dbReference type="NCBI Taxonomy" id="1234023"/>
    <lineage>
        <taxon>Bacteria</taxon>
        <taxon>environmental samples</taxon>
    </lineage>
</organism>
<evidence type="ECO:0000313" key="3">
    <source>
        <dbReference type="EMBL" id="EKD25461.1"/>
    </source>
</evidence>
<protein>
    <submittedName>
        <fullName evidence="3">Uncharacterized protein</fullName>
    </submittedName>
</protein>
<evidence type="ECO:0000256" key="2">
    <source>
        <dbReference type="SAM" id="SignalP"/>
    </source>
</evidence>
<sequence length="224" mass="25803">MKKFFVIVFFLSCIGFTFAHQPRLVFTQPIGETIQVQDPEISQAFYGILSGQEDIYQIVSDTGFLLYVNILVPELSGSRTDFTVDVIEWNNAVYTRLDGKAFAWTGFFEPFAGDRYLVWPSLEKQVGPGTYTIRVSNPANQGKYSLAIGKLESFPVNEIINTYKALPVLKMVFFEKPRYTILRNIVGIFLLGSIVIIILMVFGIIRFVRYINKDRKHWLYKRNK</sequence>
<keyword evidence="1" id="KW-0812">Transmembrane</keyword>
<dbReference type="EMBL" id="AMFJ01036055">
    <property type="protein sequence ID" value="EKD25461.1"/>
    <property type="molecule type" value="Genomic_DNA"/>
</dbReference>
<accession>K1XJQ7</accession>
<feature type="signal peptide" evidence="2">
    <location>
        <begin position="1"/>
        <end position="19"/>
    </location>
</feature>